<dbReference type="GeneID" id="18831779"/>
<gene>
    <name evidence="2" type="ORF">AGABI1DRAFT_81869</name>
</gene>
<protein>
    <submittedName>
        <fullName evidence="2">Uncharacterized protein</fullName>
    </submittedName>
</protein>
<evidence type="ECO:0000313" key="2">
    <source>
        <dbReference type="EMBL" id="EKM84172.1"/>
    </source>
</evidence>
<dbReference type="KEGG" id="abp:AGABI1DRAFT81869"/>
<dbReference type="HOGENOM" id="CLU_2589170_0_0_1"/>
<dbReference type="InParanoid" id="K5XL95"/>
<dbReference type="AlphaFoldDB" id="K5XL95"/>
<reference evidence="3" key="1">
    <citation type="journal article" date="2012" name="Proc. Natl. Acad. Sci. U.S.A.">
        <title>Genome sequence of the button mushroom Agaricus bisporus reveals mechanisms governing adaptation to a humic-rich ecological niche.</title>
        <authorList>
            <person name="Morin E."/>
            <person name="Kohler A."/>
            <person name="Baker A.R."/>
            <person name="Foulongne-Oriol M."/>
            <person name="Lombard V."/>
            <person name="Nagy L.G."/>
            <person name="Ohm R.A."/>
            <person name="Patyshakuliyeva A."/>
            <person name="Brun A."/>
            <person name="Aerts A.L."/>
            <person name="Bailey A.M."/>
            <person name="Billette C."/>
            <person name="Coutinho P.M."/>
            <person name="Deakin G."/>
            <person name="Doddapaneni H."/>
            <person name="Floudas D."/>
            <person name="Grimwood J."/>
            <person name="Hilden K."/>
            <person name="Kuees U."/>
            <person name="LaButti K.M."/>
            <person name="Lapidus A."/>
            <person name="Lindquist E.A."/>
            <person name="Lucas S.M."/>
            <person name="Murat C."/>
            <person name="Riley R.W."/>
            <person name="Salamov A.A."/>
            <person name="Schmutz J."/>
            <person name="Subramanian V."/>
            <person name="Woesten H.A.B."/>
            <person name="Xu J."/>
            <person name="Eastwood D.C."/>
            <person name="Foster G.D."/>
            <person name="Sonnenberg A.S."/>
            <person name="Cullen D."/>
            <person name="de Vries R.P."/>
            <person name="Lundell T."/>
            <person name="Hibbett D.S."/>
            <person name="Henrissat B."/>
            <person name="Burton K.S."/>
            <person name="Kerrigan R.W."/>
            <person name="Challen M.P."/>
            <person name="Grigoriev I.V."/>
            <person name="Martin F."/>
        </authorList>
    </citation>
    <scope>NUCLEOTIDE SEQUENCE [LARGE SCALE GENOMIC DNA]</scope>
    <source>
        <strain evidence="3">JB137-S8 / ATCC MYA-4627 / FGSC 10392</strain>
    </source>
</reference>
<feature type="compositionally biased region" description="Polar residues" evidence="1">
    <location>
        <begin position="40"/>
        <end position="50"/>
    </location>
</feature>
<evidence type="ECO:0000256" key="1">
    <source>
        <dbReference type="SAM" id="MobiDB-lite"/>
    </source>
</evidence>
<dbReference type="Proteomes" id="UP000008493">
    <property type="component" value="Unassembled WGS sequence"/>
</dbReference>
<dbReference type="EMBL" id="JH971385">
    <property type="protein sequence ID" value="EKM84172.1"/>
    <property type="molecule type" value="Genomic_DNA"/>
</dbReference>
<keyword evidence="3" id="KW-1185">Reference proteome</keyword>
<feature type="region of interest" description="Disordered" evidence="1">
    <location>
        <begin position="1"/>
        <end position="80"/>
    </location>
</feature>
<evidence type="ECO:0000313" key="3">
    <source>
        <dbReference type="Proteomes" id="UP000008493"/>
    </source>
</evidence>
<sequence>MSSFRRSSRNAGSKNAKGSVKKGVGSLMRTVKHETKKRSGNANGKQSIMGSWTKKDTVKSGNQRKMSLEWMASKKAKARK</sequence>
<name>K5XL95_AGABU</name>
<accession>K5XL95</accession>
<dbReference type="RefSeq" id="XP_007325300.1">
    <property type="nucleotide sequence ID" value="XM_007325238.1"/>
</dbReference>
<organism evidence="2 3">
    <name type="scientific">Agaricus bisporus var. burnettii (strain JB137-S8 / ATCC MYA-4627 / FGSC 10392)</name>
    <name type="common">White button mushroom</name>
    <dbReference type="NCBI Taxonomy" id="597362"/>
    <lineage>
        <taxon>Eukaryota</taxon>
        <taxon>Fungi</taxon>
        <taxon>Dikarya</taxon>
        <taxon>Basidiomycota</taxon>
        <taxon>Agaricomycotina</taxon>
        <taxon>Agaricomycetes</taxon>
        <taxon>Agaricomycetidae</taxon>
        <taxon>Agaricales</taxon>
        <taxon>Agaricineae</taxon>
        <taxon>Agaricaceae</taxon>
        <taxon>Agaricus</taxon>
    </lineage>
</organism>
<feature type="compositionally biased region" description="Polar residues" evidence="1">
    <location>
        <begin position="1"/>
        <end position="13"/>
    </location>
</feature>
<proteinExistence type="predicted"/>